<dbReference type="Pfam" id="PF01983">
    <property type="entry name" value="CofC"/>
    <property type="match status" value="1"/>
</dbReference>
<evidence type="ECO:0000256" key="3">
    <source>
        <dbReference type="ARBA" id="ARBA00022741"/>
    </source>
</evidence>
<dbReference type="GO" id="GO:0043814">
    <property type="term" value="F:phospholactate guanylyltransferase activity"/>
    <property type="evidence" value="ECO:0007669"/>
    <property type="project" value="InterPro"/>
</dbReference>
<name>A0A212QNG0_9CHLR</name>
<evidence type="ECO:0000256" key="1">
    <source>
        <dbReference type="ARBA" id="ARBA00022679"/>
    </source>
</evidence>
<sequence>MSIWLLIPIKRLERSKSRMASALPPSARQRLAWRLARRTLRVVARVPEAHSLVISADLRALALARGLGLDTYFDVWEDLNRALTAARRYAVRHGAEAIGVLPVDLPGLTAEAVRDLLRAGFSDRGLVLVPDRWGQGTNALLVRPPEAIPFRFGPGSLEAFRAQAEAIGLPVRILPHEVLAYDLDTPADWAAWRARRAAQRAG</sequence>
<dbReference type="SUPFAM" id="SSF53448">
    <property type="entry name" value="Nucleotide-diphospho-sugar transferases"/>
    <property type="match status" value="1"/>
</dbReference>
<keyword evidence="2 5" id="KW-0548">Nucleotidyltransferase</keyword>
<keyword evidence="3" id="KW-0547">Nucleotide-binding</keyword>
<gene>
    <name evidence="5" type="ORF">SAMN02746019_00026410</name>
</gene>
<dbReference type="PANTHER" id="PTHR40392:SF1">
    <property type="entry name" value="2-PHOSPHO-L-LACTATE GUANYLYLTRANSFERASE"/>
    <property type="match status" value="1"/>
</dbReference>
<reference evidence="6" key="1">
    <citation type="submission" date="2017-06" db="EMBL/GenBank/DDBJ databases">
        <authorList>
            <person name="Varghese N."/>
            <person name="Submissions S."/>
        </authorList>
    </citation>
    <scope>NUCLEOTIDE SEQUENCE [LARGE SCALE GENOMIC DNA]</scope>
    <source>
        <strain evidence="6">JAD2</strain>
    </source>
</reference>
<evidence type="ECO:0000313" key="5">
    <source>
        <dbReference type="EMBL" id="SNB60937.1"/>
    </source>
</evidence>
<dbReference type="AlphaFoldDB" id="A0A212QNG0"/>
<dbReference type="PANTHER" id="PTHR40392">
    <property type="entry name" value="2-PHOSPHO-L-LACTATE GUANYLYLTRANSFERASE"/>
    <property type="match status" value="1"/>
</dbReference>
<organism evidence="5 6">
    <name type="scientific">Thermoflexus hugenholtzii JAD2</name>
    <dbReference type="NCBI Taxonomy" id="877466"/>
    <lineage>
        <taxon>Bacteria</taxon>
        <taxon>Bacillati</taxon>
        <taxon>Chloroflexota</taxon>
        <taxon>Thermoflexia</taxon>
        <taxon>Thermoflexales</taxon>
        <taxon>Thermoflexaceae</taxon>
        <taxon>Thermoflexus</taxon>
    </lineage>
</organism>
<dbReference type="OrthoDB" id="9151145at2"/>
<evidence type="ECO:0000256" key="4">
    <source>
        <dbReference type="ARBA" id="ARBA00023134"/>
    </source>
</evidence>
<dbReference type="EMBL" id="FYEK01000012">
    <property type="protein sequence ID" value="SNB60937.1"/>
    <property type="molecule type" value="Genomic_DNA"/>
</dbReference>
<protein>
    <submittedName>
        <fullName evidence="5">2-phospho-L-lactate guanylyltransferase</fullName>
    </submittedName>
</protein>
<dbReference type="NCBIfam" id="TIGR03552">
    <property type="entry name" value="F420_cofC"/>
    <property type="match status" value="1"/>
</dbReference>
<proteinExistence type="predicted"/>
<dbReference type="GO" id="GO:0005525">
    <property type="term" value="F:GTP binding"/>
    <property type="evidence" value="ECO:0007669"/>
    <property type="project" value="UniProtKB-KW"/>
</dbReference>
<evidence type="ECO:0000313" key="6">
    <source>
        <dbReference type="Proteomes" id="UP000197025"/>
    </source>
</evidence>
<keyword evidence="4" id="KW-0342">GTP-binding</keyword>
<dbReference type="RefSeq" id="WP_088570448.1">
    <property type="nucleotide sequence ID" value="NZ_FYEK01000012.1"/>
</dbReference>
<dbReference type="Proteomes" id="UP000197025">
    <property type="component" value="Unassembled WGS sequence"/>
</dbReference>
<keyword evidence="6" id="KW-1185">Reference proteome</keyword>
<keyword evidence="1 5" id="KW-0808">Transferase</keyword>
<dbReference type="InterPro" id="IPR002835">
    <property type="entry name" value="CofC"/>
</dbReference>
<dbReference type="Gene3D" id="3.90.550.10">
    <property type="entry name" value="Spore Coat Polysaccharide Biosynthesis Protein SpsA, Chain A"/>
    <property type="match status" value="1"/>
</dbReference>
<accession>A0A212QNG0</accession>
<dbReference type="InParanoid" id="A0A212QNG0"/>
<evidence type="ECO:0000256" key="2">
    <source>
        <dbReference type="ARBA" id="ARBA00022695"/>
    </source>
</evidence>
<dbReference type="InterPro" id="IPR029044">
    <property type="entry name" value="Nucleotide-diphossugar_trans"/>
</dbReference>